<protein>
    <submittedName>
        <fullName evidence="2">Phage portal protein</fullName>
    </submittedName>
</protein>
<evidence type="ECO:0000313" key="3">
    <source>
        <dbReference type="Proteomes" id="UP001355206"/>
    </source>
</evidence>
<reference evidence="2 3" key="1">
    <citation type="journal article" date="2012" name="Genet. Mol. Biol.">
        <title>Analysis of 16S rRNA and mxaF genes revealing insights into Methylobacterium niche-specific plant association.</title>
        <authorList>
            <person name="Dourado M.N."/>
            <person name="Andreote F.D."/>
            <person name="Dini-Andreote F."/>
            <person name="Conti R."/>
            <person name="Araujo J.M."/>
            <person name="Araujo W.L."/>
        </authorList>
    </citation>
    <scope>NUCLEOTIDE SEQUENCE [LARGE SCALE GENOMIC DNA]</scope>
    <source>
        <strain evidence="2 3">TC3-10</strain>
    </source>
</reference>
<dbReference type="Pfam" id="PF05136">
    <property type="entry name" value="Phage_portal_2"/>
    <property type="match status" value="1"/>
</dbReference>
<dbReference type="Proteomes" id="UP001355206">
    <property type="component" value="Unassembled WGS sequence"/>
</dbReference>
<keyword evidence="3" id="KW-1185">Reference proteome</keyword>
<feature type="region of interest" description="Disordered" evidence="1">
    <location>
        <begin position="65"/>
        <end position="150"/>
    </location>
</feature>
<sequence>MFRNWARTTNCDASRTETLGFMASELLTSTIVSGSGVAVPYYLPENGLTRFGTCFRVVEADRLSNPEFAPDTATRRRGIELDPETGAPKGYCVPRSPGGRRDPGPRPAGAEPRHRRRLDRGPRRGRRHPEAGCAGRGGRLPARVRQGHRP</sequence>
<evidence type="ECO:0000313" key="2">
    <source>
        <dbReference type="EMBL" id="MEE7490577.1"/>
    </source>
</evidence>
<feature type="compositionally biased region" description="Basic residues" evidence="1">
    <location>
        <begin position="113"/>
        <end position="127"/>
    </location>
</feature>
<accession>A0ABU7TMI7</accession>
<dbReference type="EMBL" id="MLCA01000002">
    <property type="protein sequence ID" value="MEE7490577.1"/>
    <property type="molecule type" value="Genomic_DNA"/>
</dbReference>
<dbReference type="InterPro" id="IPR006429">
    <property type="entry name" value="Phage_lambda_portal"/>
</dbReference>
<dbReference type="RefSeq" id="WP_091784801.1">
    <property type="nucleotide sequence ID" value="NZ_MLCA01000002.1"/>
</dbReference>
<organism evidence="2 3">
    <name type="scientific">Methylobacterium oryzae</name>
    <dbReference type="NCBI Taxonomy" id="334852"/>
    <lineage>
        <taxon>Bacteria</taxon>
        <taxon>Pseudomonadati</taxon>
        <taxon>Pseudomonadota</taxon>
        <taxon>Alphaproteobacteria</taxon>
        <taxon>Hyphomicrobiales</taxon>
        <taxon>Methylobacteriaceae</taxon>
        <taxon>Methylobacterium</taxon>
    </lineage>
</organism>
<evidence type="ECO:0000256" key="1">
    <source>
        <dbReference type="SAM" id="MobiDB-lite"/>
    </source>
</evidence>
<name>A0ABU7TMI7_9HYPH</name>
<comment type="caution">
    <text evidence="2">The sequence shown here is derived from an EMBL/GenBank/DDBJ whole genome shotgun (WGS) entry which is preliminary data.</text>
</comment>
<gene>
    <name evidence="2" type="ORF">MOTC310_08830</name>
</gene>
<proteinExistence type="predicted"/>